<dbReference type="Pfam" id="PF13509">
    <property type="entry name" value="S1_2"/>
    <property type="match status" value="1"/>
</dbReference>
<protein>
    <recommendedName>
        <fullName evidence="2">S1 motif domain-containing protein</fullName>
    </recommendedName>
</protein>
<dbReference type="GO" id="GO:0003676">
    <property type="term" value="F:nucleic acid binding"/>
    <property type="evidence" value="ECO:0007669"/>
    <property type="project" value="InterPro"/>
</dbReference>
<dbReference type="InterPro" id="IPR012340">
    <property type="entry name" value="NA-bd_OB-fold"/>
</dbReference>
<reference evidence="3 4" key="1">
    <citation type="submission" date="2018-07" db="EMBL/GenBank/DDBJ databases">
        <title>Genomic Encyclopedia of Type Strains, Phase IV (KMG-IV): sequencing the most valuable type-strain genomes for metagenomic binning, comparative biology and taxonomic classification.</title>
        <authorList>
            <person name="Goeker M."/>
        </authorList>
    </citation>
    <scope>NUCLEOTIDE SEQUENCE [LARGE SCALE GENOMIC DNA]</scope>
    <source>
        <strain evidence="3 4">DSM 25281</strain>
    </source>
</reference>
<dbReference type="PANTHER" id="PTHR37296:SF1">
    <property type="entry name" value="CONSERVED VIRULENCE FACTOR B"/>
    <property type="match status" value="1"/>
</dbReference>
<dbReference type="InterPro" id="IPR040764">
    <property type="entry name" value="CvfB_WH"/>
</dbReference>
<dbReference type="SMART" id="SM00316">
    <property type="entry name" value="S1"/>
    <property type="match status" value="3"/>
</dbReference>
<proteinExistence type="inferred from homology"/>
<dbReference type="AlphaFoldDB" id="A0A370GRN0"/>
<organism evidence="3 4">
    <name type="scientific">Falsibacillus pallidus</name>
    <dbReference type="NCBI Taxonomy" id="493781"/>
    <lineage>
        <taxon>Bacteria</taxon>
        <taxon>Bacillati</taxon>
        <taxon>Bacillota</taxon>
        <taxon>Bacilli</taxon>
        <taxon>Bacillales</taxon>
        <taxon>Bacillaceae</taxon>
        <taxon>Falsibacillus</taxon>
    </lineage>
</organism>
<dbReference type="InterPro" id="IPR048588">
    <property type="entry name" value="CvfB_S1_2nd"/>
</dbReference>
<dbReference type="PIRSF" id="PIRSF012524">
    <property type="entry name" value="YitL_S1"/>
    <property type="match status" value="1"/>
</dbReference>
<dbReference type="InterPro" id="IPR003029">
    <property type="entry name" value="S1_domain"/>
</dbReference>
<dbReference type="Gene3D" id="2.40.50.140">
    <property type="entry name" value="Nucleic acid-binding proteins"/>
    <property type="match status" value="2"/>
</dbReference>
<dbReference type="Gene3D" id="1.10.10.10">
    <property type="entry name" value="Winged helix-like DNA-binding domain superfamily/Winged helix DNA-binding domain"/>
    <property type="match status" value="1"/>
</dbReference>
<evidence type="ECO:0000313" key="3">
    <source>
        <dbReference type="EMBL" id="RDI45980.1"/>
    </source>
</evidence>
<feature type="domain" description="S1 motif" evidence="2">
    <location>
        <begin position="71"/>
        <end position="137"/>
    </location>
</feature>
<comment type="caution">
    <text evidence="3">The sequence shown here is derived from an EMBL/GenBank/DDBJ whole genome shotgun (WGS) entry which is preliminary data.</text>
</comment>
<dbReference type="Pfam" id="PF21543">
    <property type="entry name" value="CvfB_2nd"/>
    <property type="match status" value="1"/>
</dbReference>
<dbReference type="InterPro" id="IPR014464">
    <property type="entry name" value="CvfB_fam"/>
</dbReference>
<dbReference type="InterPro" id="IPR039566">
    <property type="entry name" value="CvfB_S1_st"/>
</dbReference>
<dbReference type="Proteomes" id="UP000255326">
    <property type="component" value="Unassembled WGS sequence"/>
</dbReference>
<gene>
    <name evidence="3" type="ORF">DFR59_102618</name>
</gene>
<dbReference type="InterPro" id="IPR036388">
    <property type="entry name" value="WH-like_DNA-bd_sf"/>
</dbReference>
<comment type="similarity">
    <text evidence="1">Belongs to the CvfB family.</text>
</comment>
<evidence type="ECO:0000313" key="4">
    <source>
        <dbReference type="Proteomes" id="UP000255326"/>
    </source>
</evidence>
<keyword evidence="4" id="KW-1185">Reference proteome</keyword>
<sequence length="286" mass="33056">MRDYLEAGKIMTLNVEREVPFGYFLSNGTEDVLLPNSEIQGEIELNQTVEVFLYHDKLGRMTATMKLPVLKEGVYEWCKVVGVNEEFGAFVDIGISKDLLISADDLPIYDDIWPVEGDLLYVTLKTDRNGRLYGKLATENIIQDLVKEAPRTILNQDIKGRIYRLLKVGSFLLTEEGYRCFIHESEREKEPRLGELVTARVIDVKEDGTLNGSLFPRKQEKMLDDSEKLLQYLIQRSGKMPYWDKSAPEEIQYRFEMSKAAFKRALGKLMKEGKVYQEEGWTYIKE</sequence>
<feature type="domain" description="S1 motif" evidence="2">
    <location>
        <begin position="6"/>
        <end position="66"/>
    </location>
</feature>
<accession>A0A370GRN0</accession>
<feature type="domain" description="S1 motif" evidence="2">
    <location>
        <begin position="153"/>
        <end position="215"/>
    </location>
</feature>
<evidence type="ECO:0000256" key="1">
    <source>
        <dbReference type="PIRNR" id="PIRNR012524"/>
    </source>
</evidence>
<dbReference type="RefSeq" id="WP_114744772.1">
    <property type="nucleotide sequence ID" value="NZ_QQAY01000002.1"/>
</dbReference>
<dbReference type="Pfam" id="PF17783">
    <property type="entry name" value="WHD_CvfB"/>
    <property type="match status" value="1"/>
</dbReference>
<name>A0A370GRN0_9BACI</name>
<dbReference type="EMBL" id="QQAY01000002">
    <property type="protein sequence ID" value="RDI45980.1"/>
    <property type="molecule type" value="Genomic_DNA"/>
</dbReference>
<dbReference type="InterPro" id="IPR048587">
    <property type="entry name" value="CvfB_S1_3rd"/>
</dbReference>
<dbReference type="PANTHER" id="PTHR37296">
    <property type="entry name" value="CONSERVED VIRULENCE FACTOR B"/>
    <property type="match status" value="1"/>
</dbReference>
<evidence type="ECO:0000259" key="2">
    <source>
        <dbReference type="SMART" id="SM00316"/>
    </source>
</evidence>
<dbReference type="Pfam" id="PF21191">
    <property type="entry name" value="CvfB_1st"/>
    <property type="match status" value="1"/>
</dbReference>
<dbReference type="OrthoDB" id="9801597at2"/>